<evidence type="ECO:0008006" key="3">
    <source>
        <dbReference type="Google" id="ProtNLM"/>
    </source>
</evidence>
<sequence>MTATRYSISRTVHRWASAYRRRRRRKLTERIMNDLPPSLQRDIGWQPTGPTWQR</sequence>
<keyword evidence="2" id="KW-1185">Reference proteome</keyword>
<evidence type="ECO:0000313" key="2">
    <source>
        <dbReference type="Proteomes" id="UP001320831"/>
    </source>
</evidence>
<comment type="caution">
    <text evidence="1">The sequence shown here is derived from an EMBL/GenBank/DDBJ whole genome shotgun (WGS) entry which is preliminary data.</text>
</comment>
<dbReference type="Proteomes" id="UP001320831">
    <property type="component" value="Unassembled WGS sequence"/>
</dbReference>
<gene>
    <name evidence="1" type="ORF">N5A92_15480</name>
</gene>
<dbReference type="EMBL" id="JAOCZP010000004">
    <property type="protein sequence ID" value="MCT7376435.1"/>
    <property type="molecule type" value="Genomic_DNA"/>
</dbReference>
<accession>A0ABT2LPE7</accession>
<protein>
    <recommendedName>
        <fullName evidence="3">DUF1127 domain-containing protein</fullName>
    </recommendedName>
</protein>
<reference evidence="1 2" key="1">
    <citation type="submission" date="2022-09" db="EMBL/GenBank/DDBJ databases">
        <title>Chelativorans salina sp. nov., a novel slightly halophilic bacterium isolated from a saline lake sediment enrichment.</title>
        <authorList>
            <person name="Gao L."/>
            <person name="Fang B.-Z."/>
            <person name="Li W.-J."/>
        </authorList>
    </citation>
    <scope>NUCLEOTIDE SEQUENCE [LARGE SCALE GENOMIC DNA]</scope>
    <source>
        <strain evidence="1 2">EGI FJ00035</strain>
    </source>
</reference>
<name>A0ABT2LPE7_9HYPH</name>
<dbReference type="RefSeq" id="WP_260904374.1">
    <property type="nucleotide sequence ID" value="NZ_JAOCZP010000004.1"/>
</dbReference>
<organism evidence="1 2">
    <name type="scientific">Chelativorans salis</name>
    <dbReference type="NCBI Taxonomy" id="2978478"/>
    <lineage>
        <taxon>Bacteria</taxon>
        <taxon>Pseudomonadati</taxon>
        <taxon>Pseudomonadota</taxon>
        <taxon>Alphaproteobacteria</taxon>
        <taxon>Hyphomicrobiales</taxon>
        <taxon>Phyllobacteriaceae</taxon>
        <taxon>Chelativorans</taxon>
    </lineage>
</organism>
<evidence type="ECO:0000313" key="1">
    <source>
        <dbReference type="EMBL" id="MCT7376435.1"/>
    </source>
</evidence>
<proteinExistence type="predicted"/>